<dbReference type="InterPro" id="IPR012334">
    <property type="entry name" value="Pectin_lyas_fold"/>
</dbReference>
<feature type="chain" id="PRO_5046464206" evidence="2">
    <location>
        <begin position="23"/>
        <end position="1828"/>
    </location>
</feature>
<dbReference type="InterPro" id="IPR041286">
    <property type="entry name" value="MBG_2"/>
</dbReference>
<dbReference type="Pfam" id="PF05860">
    <property type="entry name" value="TPS"/>
    <property type="match status" value="1"/>
</dbReference>
<evidence type="ECO:0000256" key="2">
    <source>
        <dbReference type="SAM" id="SignalP"/>
    </source>
</evidence>
<keyword evidence="5" id="KW-1185">Reference proteome</keyword>
<dbReference type="InterPro" id="IPR011050">
    <property type="entry name" value="Pectin_lyase_fold/virulence"/>
</dbReference>
<evidence type="ECO:0000313" key="4">
    <source>
        <dbReference type="EMBL" id="MBO1327786.1"/>
    </source>
</evidence>
<organism evidence="4 5">
    <name type="scientific">Acetobacter suratthaniensis</name>
    <dbReference type="NCBI Taxonomy" id="1502841"/>
    <lineage>
        <taxon>Bacteria</taxon>
        <taxon>Pseudomonadati</taxon>
        <taxon>Pseudomonadota</taxon>
        <taxon>Alphaproteobacteria</taxon>
        <taxon>Acetobacterales</taxon>
        <taxon>Acetobacteraceae</taxon>
        <taxon>Acetobacter</taxon>
    </lineage>
</organism>
<dbReference type="EMBL" id="JAFVMG010000002">
    <property type="protein sequence ID" value="MBO1327786.1"/>
    <property type="molecule type" value="Genomic_DNA"/>
</dbReference>
<dbReference type="RefSeq" id="WP_207853333.1">
    <property type="nucleotide sequence ID" value="NZ_JAFVMG010000002.1"/>
</dbReference>
<evidence type="ECO:0000256" key="1">
    <source>
        <dbReference type="SAM" id="MobiDB-lite"/>
    </source>
</evidence>
<dbReference type="SMART" id="SM00912">
    <property type="entry name" value="Haemagg_act"/>
    <property type="match status" value="1"/>
</dbReference>
<dbReference type="SUPFAM" id="SSF51126">
    <property type="entry name" value="Pectin lyase-like"/>
    <property type="match status" value="1"/>
</dbReference>
<evidence type="ECO:0000259" key="3">
    <source>
        <dbReference type="SMART" id="SM00912"/>
    </source>
</evidence>
<comment type="caution">
    <text evidence="4">The sequence shown here is derived from an EMBL/GenBank/DDBJ whole genome shotgun (WGS) entry which is preliminary data.</text>
</comment>
<dbReference type="InterPro" id="IPR008638">
    <property type="entry name" value="FhaB/CdiA-like_TPS"/>
</dbReference>
<feature type="domain" description="Filamentous haemagglutinin FhaB/tRNA nuclease CdiA-like TPS" evidence="3">
    <location>
        <begin position="22"/>
        <end position="133"/>
    </location>
</feature>
<dbReference type="Proteomes" id="UP000664399">
    <property type="component" value="Unassembled WGS sequence"/>
</dbReference>
<dbReference type="Pfam" id="PF18676">
    <property type="entry name" value="MBG_2"/>
    <property type="match status" value="6"/>
</dbReference>
<gene>
    <name evidence="4" type="ORF">J2D75_04755</name>
</gene>
<evidence type="ECO:0000313" key="5">
    <source>
        <dbReference type="Proteomes" id="UP000664399"/>
    </source>
</evidence>
<sequence>MPLTPRMLLLGVTALTPSFAWAQALPTGGAYVAGSGSINTAGATTTIDQSSARGVINWQGFSIGAGGAVQFNNGSGATLNRVTGDQLSSLQGHLGATGTVFLINPNGVVVGPGGTVVTGGSFVASTRDTPNSAFMKGGNVTLSGTSAGTVTNAGKITSTNGNVVLVGAAVSNSGTISAAGGTAALVAGNQVVLSEADGPAGIYVVADSKAKGNATNTGQIKAAAATLASAGGNVYALAGNREGLVQATGTTTVNGQVWLSAPHGTVTVESTTLSATNADGSGGVIRANGEAVSLGGKAVLTASASKNGRKGGQILIGTDSVGGTNLARHTTVASGATLKATGKGTGAGGTIETSAHTLAIGAATVRAGLGGSWLLDPDNLTIDSAAASTINAALNSGVNVTEQTSATTASNINGAGTSSSGIGDIVLNTALNWNSTASLILSAYHSITLNADITVNGAGTLTLTTNNGIGGSSTGDGAVNFGGSTIQFTSSALTAANTASSSPLTIDGHGYTLITTANELQNAVGTSGYYALAKPLDMSSISNFTPLAQDGFSGTFNGLGNTISNLTINDSTDLRVGLFSYIVTSGVISHVGLIGGTVTDNFSNPYGSVGELVGFNANGTITDAYATGNVIGTNPAAYIGGLVGLNYSTITDSYATGNVTSTKTYNYTINYYSYLGGLVGYNGYGGIITNAYATGNVANTNSNNPYIVGGLAGNNSGTISNTYSSGYVSSTNYAYRGTGGLVGTNSSHISNSYWDTTTSGQSNGGSDYPTGLTTAQLAAALPTGFDTTIWGNLNNQTTPYLLGVPANQQVLSGSNTTFGTNAGTPVTIILNAAGLSAINSNLAGNYGLAADIDASSLGNTSPIGENTPFTGIFYGAGHTIANLTIADATDQYVGLFGQLGAGAKIEDIGLTQEAISSTYANGTSVGGLVGYNNGGTLSAVYTTGTVSGPQSAASTTSVGGLVGQNGNVGASGNTITSSYSTTAVSGGDTTYMGGLVGWNSGTITSSFASGAVSSSNIGNTYNFIGGLVGWNASGTIKTSYATGNVSGGNLAGGLVGQNHYGHIEETYAAGNVTGNNTTTNSGGLVGHDDVNDPSQLILDSYSTGSVNSLTGQVGGLIGGLNNEASSTYADSQYFSHDYFDVTTTGQNGNANLNLGNGVTGLTTTQWSQGSTSRFSNSADWVAGSPYPLLAALPYVVITASGTQIYGQSTPSVIITSILDQSGNNAASLTDTRSLTWTAPGVNSTSNVHSSSDLIGRGATATGYQVTYAGTDTITPAALTITANSQTGTYGQATTLNNSAYTANGLVNGDKVSSATLATNATRQSSVGTYAITASDAHGTGLENYTITYTTGTYTITPAALSITALDQTGTYGQNPTFNNTAFKTNGLVNGDAVSSISLATTADRQSSVGAYAMTASDARGTGLGNYAITYTTGSYYTITPAALTITALDQTGTYGQNPTLNNTAFKTNGLVNGNSVSSVSLATIADRQSNVGAYAITASDAHGTGLGNYAITYTTGAYTITPAALSITALDQTGIYGQTPTLNNAAFKTNGLVNGDSVSSISLATIADRQSNVGAYAITASDAHGTGLGNYAITYTTGAYTITPAALSITALDQTGIYGQNPTFNNTAFKTNGLVNGDAVSSISLATTADRQSSVGAYAMTASDARGTGLGNYAITYTTGSYYTITPAALSITALDQTGTYGQNPTLNNTAFKTNGLINGDAVSSVSLATTADRQSSVGAYAITASNAKGTGLNNYAITYQNGLYNITRIKTIPIFWPMASLNGNGPAPSGVTSPTTAEAGDTPDLTLTNAYKPLTLPDGTAAATTNT</sequence>
<protein>
    <submittedName>
        <fullName evidence="4">Filamentous hemagglutinin N-terminal domain-containing protein</fullName>
    </submittedName>
</protein>
<dbReference type="InterPro" id="IPR011493">
    <property type="entry name" value="GLUG"/>
</dbReference>
<reference evidence="4 5" key="1">
    <citation type="submission" date="2021-03" db="EMBL/GenBank/DDBJ databases">
        <title>The complete genome sequence of Acetobacter suratthaniensis TBRC 1719.</title>
        <authorList>
            <person name="Charoenyingcharoen P."/>
            <person name="Yukphan P."/>
        </authorList>
    </citation>
    <scope>NUCLEOTIDE SEQUENCE [LARGE SCALE GENOMIC DNA]</scope>
    <source>
        <strain evidence="4 5">TBRC 1719</strain>
    </source>
</reference>
<accession>A0ABS3LJM1</accession>
<dbReference type="Gene3D" id="2.160.20.110">
    <property type="match status" value="2"/>
</dbReference>
<keyword evidence="2" id="KW-0732">Signal</keyword>
<name>A0ABS3LJM1_9PROT</name>
<dbReference type="NCBIfam" id="TIGR01901">
    <property type="entry name" value="adhes_NPXG"/>
    <property type="match status" value="1"/>
</dbReference>
<dbReference type="Pfam" id="PF07581">
    <property type="entry name" value="Glug"/>
    <property type="match status" value="2"/>
</dbReference>
<feature type="non-terminal residue" evidence="4">
    <location>
        <position position="1828"/>
    </location>
</feature>
<proteinExistence type="predicted"/>
<dbReference type="Gene3D" id="2.160.20.10">
    <property type="entry name" value="Single-stranded right-handed beta-helix, Pectin lyase-like"/>
    <property type="match status" value="1"/>
</dbReference>
<feature type="signal peptide" evidence="2">
    <location>
        <begin position="1"/>
        <end position="22"/>
    </location>
</feature>
<dbReference type="Gene3D" id="3.30.160.710">
    <property type="match status" value="4"/>
</dbReference>
<feature type="region of interest" description="Disordered" evidence="1">
    <location>
        <begin position="1787"/>
        <end position="1811"/>
    </location>
</feature>